<gene>
    <name evidence="8" type="ORF">ACFL27_13825</name>
</gene>
<dbReference type="PANTHER" id="PTHR12992">
    <property type="entry name" value="NUDIX HYDROLASE"/>
    <property type="match status" value="1"/>
</dbReference>
<dbReference type="InterPro" id="IPR045121">
    <property type="entry name" value="CoAse"/>
</dbReference>
<dbReference type="Proteomes" id="UP001594351">
    <property type="component" value="Unassembled WGS sequence"/>
</dbReference>
<sequence>MKQSIQIMKHFSTITKQLSTYQYKAISCSDFKRAVVAVILLPQADTGAELLFIKRSEHPADPWSGHVAFPGGRVDPEDNGIKDAVFREVQEEIDLDLQQRGTYLGRLNDVRAMARGKRLPMVISPFVFSITQKPDVTLSDEVVETLWVPLTFFYQKNAESIFPYKLKGINIPLPCYRYEGRVIWGLTYKMLQNFLHIIGA</sequence>
<comment type="cofactor">
    <cofactor evidence="1">
        <name>Mn(2+)</name>
        <dbReference type="ChEBI" id="CHEBI:29035"/>
    </cofactor>
</comment>
<keyword evidence="4 8" id="KW-0378">Hydrolase</keyword>
<keyword evidence="3" id="KW-0479">Metal-binding</keyword>
<evidence type="ECO:0000313" key="8">
    <source>
        <dbReference type="EMBL" id="MFC1851270.1"/>
    </source>
</evidence>
<keyword evidence="6" id="KW-0464">Manganese</keyword>
<evidence type="ECO:0000259" key="7">
    <source>
        <dbReference type="PROSITE" id="PS51462"/>
    </source>
</evidence>
<name>A0ABV6YYJ9_UNCC1</name>
<dbReference type="Gene3D" id="3.90.79.10">
    <property type="entry name" value="Nucleoside Triphosphate Pyrophosphohydrolase"/>
    <property type="match status" value="1"/>
</dbReference>
<evidence type="ECO:0000256" key="6">
    <source>
        <dbReference type="ARBA" id="ARBA00023211"/>
    </source>
</evidence>
<comment type="caution">
    <text evidence="8">The sequence shown here is derived from an EMBL/GenBank/DDBJ whole genome shotgun (WGS) entry which is preliminary data.</text>
</comment>
<comment type="cofactor">
    <cofactor evidence="2">
        <name>Mg(2+)</name>
        <dbReference type="ChEBI" id="CHEBI:18420"/>
    </cofactor>
</comment>
<dbReference type="GO" id="GO:0035539">
    <property type="term" value="F:8-oxo-7,8-dihydrodeoxyguanosine triphosphate pyrophosphatase activity"/>
    <property type="evidence" value="ECO:0007669"/>
    <property type="project" value="UniProtKB-EC"/>
</dbReference>
<evidence type="ECO:0000256" key="2">
    <source>
        <dbReference type="ARBA" id="ARBA00001946"/>
    </source>
</evidence>
<evidence type="ECO:0000256" key="5">
    <source>
        <dbReference type="ARBA" id="ARBA00022842"/>
    </source>
</evidence>
<dbReference type="PROSITE" id="PS51462">
    <property type="entry name" value="NUDIX"/>
    <property type="match status" value="1"/>
</dbReference>
<evidence type="ECO:0000256" key="1">
    <source>
        <dbReference type="ARBA" id="ARBA00001936"/>
    </source>
</evidence>
<keyword evidence="5" id="KW-0460">Magnesium</keyword>
<reference evidence="8 9" key="1">
    <citation type="submission" date="2024-09" db="EMBL/GenBank/DDBJ databases">
        <title>Laminarin stimulates single cell rates of sulfate reduction while oxygen inhibits transcriptomic activity in coastal marine sediment.</title>
        <authorList>
            <person name="Lindsay M."/>
            <person name="Orcutt B."/>
            <person name="Emerson D."/>
            <person name="Stepanauskas R."/>
            <person name="D'Angelo T."/>
        </authorList>
    </citation>
    <scope>NUCLEOTIDE SEQUENCE [LARGE SCALE GENOMIC DNA]</scope>
    <source>
        <strain evidence="8">SAG AM-311-K15</strain>
    </source>
</reference>
<keyword evidence="9" id="KW-1185">Reference proteome</keyword>
<dbReference type="CDD" id="cd03426">
    <property type="entry name" value="NUDIX_CoAse_Nudt7"/>
    <property type="match status" value="1"/>
</dbReference>
<feature type="domain" description="Nudix hydrolase" evidence="7">
    <location>
        <begin position="31"/>
        <end position="170"/>
    </location>
</feature>
<proteinExistence type="predicted"/>
<dbReference type="EC" id="3.6.1.55" evidence="8"/>
<evidence type="ECO:0000256" key="4">
    <source>
        <dbReference type="ARBA" id="ARBA00022801"/>
    </source>
</evidence>
<evidence type="ECO:0000256" key="3">
    <source>
        <dbReference type="ARBA" id="ARBA00022723"/>
    </source>
</evidence>
<dbReference type="Pfam" id="PF00293">
    <property type="entry name" value="NUDIX"/>
    <property type="match status" value="1"/>
</dbReference>
<dbReference type="InterPro" id="IPR015797">
    <property type="entry name" value="NUDIX_hydrolase-like_dom_sf"/>
</dbReference>
<protein>
    <submittedName>
        <fullName evidence="8">NUDIX hydrolase</fullName>
        <ecNumber evidence="8">3.6.1.55</ecNumber>
    </submittedName>
</protein>
<dbReference type="PANTHER" id="PTHR12992:SF11">
    <property type="entry name" value="MITOCHONDRIAL COENZYME A DIPHOSPHATASE NUDT8"/>
    <property type="match status" value="1"/>
</dbReference>
<dbReference type="InterPro" id="IPR000086">
    <property type="entry name" value="NUDIX_hydrolase_dom"/>
</dbReference>
<dbReference type="SUPFAM" id="SSF55811">
    <property type="entry name" value="Nudix"/>
    <property type="match status" value="1"/>
</dbReference>
<organism evidence="8 9">
    <name type="scientific">candidate division CSSED10-310 bacterium</name>
    <dbReference type="NCBI Taxonomy" id="2855610"/>
    <lineage>
        <taxon>Bacteria</taxon>
        <taxon>Bacteria division CSSED10-310</taxon>
    </lineage>
</organism>
<dbReference type="EMBL" id="JBHPBY010000172">
    <property type="protein sequence ID" value="MFC1851270.1"/>
    <property type="molecule type" value="Genomic_DNA"/>
</dbReference>
<accession>A0ABV6YYJ9</accession>
<evidence type="ECO:0000313" key="9">
    <source>
        <dbReference type="Proteomes" id="UP001594351"/>
    </source>
</evidence>